<dbReference type="PROSITE" id="PS00198">
    <property type="entry name" value="4FE4S_FER_1"/>
    <property type="match status" value="1"/>
</dbReference>
<keyword evidence="1" id="KW-0479">Metal-binding</keyword>
<dbReference type="InterPro" id="IPR017900">
    <property type="entry name" value="4Fe4S_Fe_S_CS"/>
</dbReference>
<dbReference type="SUPFAM" id="SSF54862">
    <property type="entry name" value="4Fe-4S ferredoxins"/>
    <property type="match status" value="1"/>
</dbReference>
<feature type="domain" description="4Fe-4S ferredoxin-type" evidence="4">
    <location>
        <begin position="151"/>
        <end position="183"/>
    </location>
</feature>
<keyword evidence="2" id="KW-0408">Iron</keyword>
<protein>
    <submittedName>
        <fullName evidence="5">4Fe-4S double cluster binding domain-containing protein</fullName>
    </submittedName>
</protein>
<evidence type="ECO:0000256" key="3">
    <source>
        <dbReference type="ARBA" id="ARBA00023014"/>
    </source>
</evidence>
<dbReference type="Pfam" id="PF13484">
    <property type="entry name" value="Fer4_16"/>
    <property type="match status" value="1"/>
</dbReference>
<sequence>MNTEELKKHAVDAGATVACIADLDRLRGIETTPPDLLDGFRFAVSMAVALSGPIIETITDRPTPIYAAHYSRVNALLDEAALRVTRYIEERGARAMPLPASQVLDAVRNVSYLSHKAVAVAAGIGWQGKSLLTVSPDFGPRIRLVTVLTDADLVPDEPLKNRCGGCTKCTDACPAGAIRNVNTDSHYASRDEALHFERCVHHVREVCARMENIGSSICGVCIKVCPWGAKKPARAARPVSG</sequence>
<evidence type="ECO:0000313" key="5">
    <source>
        <dbReference type="EMBL" id="MEZ7197834.1"/>
    </source>
</evidence>
<keyword evidence="3" id="KW-0411">Iron-sulfur</keyword>
<dbReference type="Gene3D" id="3.30.70.20">
    <property type="match status" value="1"/>
</dbReference>
<dbReference type="PANTHER" id="PTHR42827:SF1">
    <property type="entry name" value="IRON-SULFUR CLUSTER-BINDING PROTEIN"/>
    <property type="match status" value="1"/>
</dbReference>
<evidence type="ECO:0000256" key="1">
    <source>
        <dbReference type="ARBA" id="ARBA00022723"/>
    </source>
</evidence>
<name>A0ABV4K720_9BACT</name>
<organism evidence="5 6">
    <name type="scientific">Pseudodesulfovibrio karagichevae</name>
    <dbReference type="NCBI Taxonomy" id="3239305"/>
    <lineage>
        <taxon>Bacteria</taxon>
        <taxon>Pseudomonadati</taxon>
        <taxon>Thermodesulfobacteriota</taxon>
        <taxon>Desulfovibrionia</taxon>
        <taxon>Desulfovibrionales</taxon>
        <taxon>Desulfovibrionaceae</taxon>
    </lineage>
</organism>
<proteinExistence type="predicted"/>
<dbReference type="RefSeq" id="WP_371387334.1">
    <property type="nucleotide sequence ID" value="NZ_JBGLYH010000043.1"/>
</dbReference>
<evidence type="ECO:0000259" key="4">
    <source>
        <dbReference type="PROSITE" id="PS51379"/>
    </source>
</evidence>
<comment type="caution">
    <text evidence="5">The sequence shown here is derived from an EMBL/GenBank/DDBJ whole genome shotgun (WGS) entry which is preliminary data.</text>
</comment>
<gene>
    <name evidence="5" type="ORF">AB6M95_13835</name>
</gene>
<evidence type="ECO:0000313" key="6">
    <source>
        <dbReference type="Proteomes" id="UP001568698"/>
    </source>
</evidence>
<reference evidence="5 6" key="1">
    <citation type="submission" date="2024-08" db="EMBL/GenBank/DDBJ databases">
        <title>Sulfate-reducing bacteria isolated from formation water of the oil field in Kazakhstan and description of Pseudodesulfovibrio sp.</title>
        <authorList>
            <person name="Bidzhieva S.K."/>
            <person name="Tourova T.P."/>
            <person name="Grouzdev D.S."/>
            <person name="Beletsky A.V."/>
            <person name="Sokolova D.S."/>
            <person name="Samigullina S.R."/>
            <person name="Poltaraus A.B."/>
            <person name="Avtukh A.N."/>
            <person name="Tereshina V.M."/>
            <person name="Zhaparov N.S."/>
            <person name="Mardanov A.V."/>
            <person name="Nazina T.N."/>
        </authorList>
    </citation>
    <scope>NUCLEOTIDE SEQUENCE [LARGE SCALE GENOMIC DNA]</scope>
    <source>
        <strain evidence="5 6">9FUS</strain>
    </source>
</reference>
<evidence type="ECO:0000256" key="2">
    <source>
        <dbReference type="ARBA" id="ARBA00023004"/>
    </source>
</evidence>
<accession>A0ABV4K720</accession>
<dbReference type="InterPro" id="IPR017896">
    <property type="entry name" value="4Fe4S_Fe-S-bd"/>
</dbReference>
<dbReference type="PANTHER" id="PTHR42827">
    <property type="entry name" value="IRON-SULFUR CLUSTER-BINDING PROTEIN-RELATED"/>
    <property type="match status" value="1"/>
</dbReference>
<dbReference type="EMBL" id="JBGLYH010000043">
    <property type="protein sequence ID" value="MEZ7197834.1"/>
    <property type="molecule type" value="Genomic_DNA"/>
</dbReference>
<dbReference type="PROSITE" id="PS51379">
    <property type="entry name" value="4FE4S_FER_2"/>
    <property type="match status" value="1"/>
</dbReference>
<dbReference type="Proteomes" id="UP001568698">
    <property type="component" value="Unassembled WGS sequence"/>
</dbReference>
<keyword evidence="6" id="KW-1185">Reference proteome</keyword>